<feature type="signal peptide" evidence="1">
    <location>
        <begin position="1"/>
        <end position="43"/>
    </location>
</feature>
<gene>
    <name evidence="2" type="ORF">GORHZ_123_00440</name>
</gene>
<evidence type="ECO:0000313" key="3">
    <source>
        <dbReference type="Proteomes" id="UP000008363"/>
    </source>
</evidence>
<dbReference type="STRING" id="1108045.GORHZ_123_00440"/>
<sequence>MRSALLSLRSRRMHRPAAGRLRRSAALAISVAAATSVALPAVADAAPAPRTQSVSERTLESLGVFAPPAQKVDQRILDSLGAFAPAIIGSVVTKGPDGKINPQLIDQAKALAAVPGLPTEVKAIWQKVIDFLGEPGRVAMIRQQKQEAAEFKPGEPEIPQGPNAPKIQEFLYPTVGFGCMPNEGNPRGGLSLGRALVTAGPQDAPAPGPKRGEAGYVYTSLGTGPAIDNKQQPLLVTWLNIDTGQSGQFALKRNPLINAVDGPGTFTGIAKTGKGRVVSTIYGHVTTRSGQVIACPIIPTIGLAIV</sequence>
<feature type="chain" id="PRO_5039725836" description="Secreted protein" evidence="1">
    <location>
        <begin position="44"/>
        <end position="306"/>
    </location>
</feature>
<dbReference type="Proteomes" id="UP000008363">
    <property type="component" value="Unassembled WGS sequence"/>
</dbReference>
<protein>
    <recommendedName>
        <fullName evidence="4">Secreted protein</fullName>
    </recommendedName>
</protein>
<evidence type="ECO:0000256" key="1">
    <source>
        <dbReference type="SAM" id="SignalP"/>
    </source>
</evidence>
<dbReference type="AlphaFoldDB" id="K6WX06"/>
<dbReference type="EMBL" id="BAHC01000123">
    <property type="protein sequence ID" value="GAB91099.1"/>
    <property type="molecule type" value="Genomic_DNA"/>
</dbReference>
<keyword evidence="3" id="KW-1185">Reference proteome</keyword>
<evidence type="ECO:0008006" key="4">
    <source>
        <dbReference type="Google" id="ProtNLM"/>
    </source>
</evidence>
<keyword evidence="1" id="KW-0732">Signal</keyword>
<name>K6WX06_9ACTN</name>
<dbReference type="eggNOG" id="ENOG5033SXJ">
    <property type="taxonomic scope" value="Bacteria"/>
</dbReference>
<proteinExistence type="predicted"/>
<organism evidence="2 3">
    <name type="scientific">Gordonia rhizosphera NBRC 16068</name>
    <dbReference type="NCBI Taxonomy" id="1108045"/>
    <lineage>
        <taxon>Bacteria</taxon>
        <taxon>Bacillati</taxon>
        <taxon>Actinomycetota</taxon>
        <taxon>Actinomycetes</taxon>
        <taxon>Mycobacteriales</taxon>
        <taxon>Gordoniaceae</taxon>
        <taxon>Gordonia</taxon>
    </lineage>
</organism>
<evidence type="ECO:0000313" key="2">
    <source>
        <dbReference type="EMBL" id="GAB91099.1"/>
    </source>
</evidence>
<accession>K6WX06</accession>
<reference evidence="2 3" key="1">
    <citation type="submission" date="2012-08" db="EMBL/GenBank/DDBJ databases">
        <title>Whole genome shotgun sequence of Gordonia rhizosphera NBRC 16068.</title>
        <authorList>
            <person name="Takarada H."/>
            <person name="Isaki S."/>
            <person name="Hosoyama A."/>
            <person name="Tsuchikane K."/>
            <person name="Katsumata H."/>
            <person name="Baba S."/>
            <person name="Ohji S."/>
            <person name="Yamazaki S."/>
            <person name="Fujita N."/>
        </authorList>
    </citation>
    <scope>NUCLEOTIDE SEQUENCE [LARGE SCALE GENOMIC DNA]</scope>
    <source>
        <strain evidence="2 3">NBRC 16068</strain>
    </source>
</reference>
<comment type="caution">
    <text evidence="2">The sequence shown here is derived from an EMBL/GenBank/DDBJ whole genome shotgun (WGS) entry which is preliminary data.</text>
</comment>